<evidence type="ECO:0000313" key="2">
    <source>
        <dbReference type="Proteomes" id="UP000499080"/>
    </source>
</evidence>
<dbReference type="PROSITE" id="PS51257">
    <property type="entry name" value="PROKAR_LIPOPROTEIN"/>
    <property type="match status" value="1"/>
</dbReference>
<keyword evidence="2" id="KW-1185">Reference proteome</keyword>
<comment type="caution">
    <text evidence="1">The sequence shown here is derived from an EMBL/GenBank/DDBJ whole genome shotgun (WGS) entry which is preliminary data.</text>
</comment>
<dbReference type="AlphaFoldDB" id="A0A4Y2NG09"/>
<organism evidence="1 2">
    <name type="scientific">Araneus ventricosus</name>
    <name type="common">Orbweaver spider</name>
    <name type="synonym">Epeira ventricosa</name>
    <dbReference type="NCBI Taxonomy" id="182803"/>
    <lineage>
        <taxon>Eukaryota</taxon>
        <taxon>Metazoa</taxon>
        <taxon>Ecdysozoa</taxon>
        <taxon>Arthropoda</taxon>
        <taxon>Chelicerata</taxon>
        <taxon>Arachnida</taxon>
        <taxon>Araneae</taxon>
        <taxon>Araneomorphae</taxon>
        <taxon>Entelegynae</taxon>
        <taxon>Araneoidea</taxon>
        <taxon>Araneidae</taxon>
        <taxon>Araneus</taxon>
    </lineage>
</organism>
<gene>
    <name evidence="1" type="ORF">AVEN_153709_1</name>
</gene>
<protein>
    <submittedName>
        <fullName evidence="1">Uncharacterized protein</fullName>
    </submittedName>
</protein>
<accession>A0A4Y2NG09</accession>
<name>A0A4Y2NG09_ARAVE</name>
<evidence type="ECO:0000313" key="1">
    <source>
        <dbReference type="EMBL" id="GBN38415.1"/>
    </source>
</evidence>
<dbReference type="Proteomes" id="UP000499080">
    <property type="component" value="Unassembled WGS sequence"/>
</dbReference>
<dbReference type="EMBL" id="BGPR01009177">
    <property type="protein sequence ID" value="GBN38415.1"/>
    <property type="molecule type" value="Genomic_DNA"/>
</dbReference>
<proteinExistence type="predicted"/>
<sequence>MSRGIVLYASVLCSCFYDPNMDKERMRIFESNSVTTLLTFVKTALVLSDETWFERGRTLLEDDERSFEEIQSGFQKVLDALQKASFQDTFQKWQERCIAV</sequence>
<reference evidence="1 2" key="1">
    <citation type="journal article" date="2019" name="Sci. Rep.">
        <title>Orb-weaving spider Araneus ventricosus genome elucidates the spidroin gene catalogue.</title>
        <authorList>
            <person name="Kono N."/>
            <person name="Nakamura H."/>
            <person name="Ohtoshi R."/>
            <person name="Moran D.A.P."/>
            <person name="Shinohara A."/>
            <person name="Yoshida Y."/>
            <person name="Fujiwara M."/>
            <person name="Mori M."/>
            <person name="Tomita M."/>
            <person name="Arakawa K."/>
        </authorList>
    </citation>
    <scope>NUCLEOTIDE SEQUENCE [LARGE SCALE GENOMIC DNA]</scope>
</reference>